<dbReference type="PANTHER" id="PTHR43537:SF45">
    <property type="entry name" value="GNTR FAMILY REGULATORY PROTEIN"/>
    <property type="match status" value="1"/>
</dbReference>
<keyword evidence="3" id="KW-0804">Transcription</keyword>
<sequence>MRQRRVTALPVRGPKLADEAYDLILDQLITLKLPPGARITVDELARQFGISQTPIREALGRLKSDGLVTKTHLIGYRVTPQWTREQFQQLYEIRLLLEPAAARLAAAKISSQDAGSLERFVSDMEQAVSDEKRVNYGHFALHDSEFHDRIARASGNELIVDALSRLHAHMHIFRLYFHAWVTESAIAEHEAIVAAIVARNPDEAEHAMRSHIEESWNRLQKGF</sequence>
<dbReference type="SMART" id="SM00895">
    <property type="entry name" value="FCD"/>
    <property type="match status" value="1"/>
</dbReference>
<dbReference type="SUPFAM" id="SSF48008">
    <property type="entry name" value="GntR ligand-binding domain-like"/>
    <property type="match status" value="1"/>
</dbReference>
<dbReference type="InterPro" id="IPR000485">
    <property type="entry name" value="AsnC-type_HTH_dom"/>
</dbReference>
<dbReference type="PROSITE" id="PS50949">
    <property type="entry name" value="HTH_GNTR"/>
    <property type="match status" value="1"/>
</dbReference>
<dbReference type="SUPFAM" id="SSF46785">
    <property type="entry name" value="Winged helix' DNA-binding domain"/>
    <property type="match status" value="1"/>
</dbReference>
<dbReference type="Proteomes" id="UP000324738">
    <property type="component" value="Unassembled WGS sequence"/>
</dbReference>
<proteinExistence type="predicted"/>
<dbReference type="PANTHER" id="PTHR43537">
    <property type="entry name" value="TRANSCRIPTIONAL REGULATOR, GNTR FAMILY"/>
    <property type="match status" value="1"/>
</dbReference>
<dbReference type="EMBL" id="VTWH01000001">
    <property type="protein sequence ID" value="KAA0971973.1"/>
    <property type="molecule type" value="Genomic_DNA"/>
</dbReference>
<dbReference type="GO" id="GO:0043565">
    <property type="term" value="F:sequence-specific DNA binding"/>
    <property type="evidence" value="ECO:0007669"/>
    <property type="project" value="InterPro"/>
</dbReference>
<dbReference type="GO" id="GO:0003700">
    <property type="term" value="F:DNA-binding transcription factor activity"/>
    <property type="evidence" value="ECO:0007669"/>
    <property type="project" value="InterPro"/>
</dbReference>
<dbReference type="CDD" id="cd07377">
    <property type="entry name" value="WHTH_GntR"/>
    <property type="match status" value="1"/>
</dbReference>
<keyword evidence="1" id="KW-0805">Transcription regulation</keyword>
<reference evidence="5 6" key="1">
    <citation type="submission" date="2019-08" db="EMBL/GenBank/DDBJ databases">
        <title>Aureimonas fodiniaquatilis sp. nov., isolated from a coal mine wastewater.</title>
        <authorList>
            <person name="Kim W."/>
        </authorList>
    </citation>
    <scope>NUCLEOTIDE SEQUENCE [LARGE SCALE GENOMIC DNA]</scope>
    <source>
        <strain evidence="5 6">CAU 1482</strain>
    </source>
</reference>
<dbReference type="Pfam" id="PF07729">
    <property type="entry name" value="FCD"/>
    <property type="match status" value="1"/>
</dbReference>
<evidence type="ECO:0000256" key="2">
    <source>
        <dbReference type="ARBA" id="ARBA00023125"/>
    </source>
</evidence>
<evidence type="ECO:0000259" key="4">
    <source>
        <dbReference type="PROSITE" id="PS50949"/>
    </source>
</evidence>
<evidence type="ECO:0000256" key="1">
    <source>
        <dbReference type="ARBA" id="ARBA00023015"/>
    </source>
</evidence>
<evidence type="ECO:0000313" key="6">
    <source>
        <dbReference type="Proteomes" id="UP000324738"/>
    </source>
</evidence>
<dbReference type="InterPro" id="IPR011711">
    <property type="entry name" value="GntR_C"/>
</dbReference>
<dbReference type="SMART" id="SM00345">
    <property type="entry name" value="HTH_GNTR"/>
    <property type="match status" value="1"/>
</dbReference>
<dbReference type="PRINTS" id="PR00033">
    <property type="entry name" value="HTHASNC"/>
</dbReference>
<dbReference type="AlphaFoldDB" id="A0A5B0DZK2"/>
<protein>
    <submittedName>
        <fullName evidence="5">GntR family transcriptional regulator</fullName>
    </submittedName>
</protein>
<comment type="caution">
    <text evidence="5">The sequence shown here is derived from an EMBL/GenBank/DDBJ whole genome shotgun (WGS) entry which is preliminary data.</text>
</comment>
<dbReference type="InterPro" id="IPR008920">
    <property type="entry name" value="TF_FadR/GntR_C"/>
</dbReference>
<evidence type="ECO:0000256" key="3">
    <source>
        <dbReference type="ARBA" id="ARBA00023163"/>
    </source>
</evidence>
<organism evidence="5 6">
    <name type="scientific">Aureimonas fodinaquatilis</name>
    <dbReference type="NCBI Taxonomy" id="2565783"/>
    <lineage>
        <taxon>Bacteria</taxon>
        <taxon>Pseudomonadati</taxon>
        <taxon>Pseudomonadota</taxon>
        <taxon>Alphaproteobacteria</taxon>
        <taxon>Hyphomicrobiales</taxon>
        <taxon>Aurantimonadaceae</taxon>
        <taxon>Aureimonas</taxon>
    </lineage>
</organism>
<keyword evidence="2" id="KW-0238">DNA-binding</keyword>
<dbReference type="Gene3D" id="1.10.10.10">
    <property type="entry name" value="Winged helix-like DNA-binding domain superfamily/Winged helix DNA-binding domain"/>
    <property type="match status" value="1"/>
</dbReference>
<dbReference type="InterPro" id="IPR000524">
    <property type="entry name" value="Tscrpt_reg_HTH_GntR"/>
</dbReference>
<dbReference type="OrthoDB" id="9789310at2"/>
<name>A0A5B0DZK2_9HYPH</name>
<accession>A0A5B0DZK2</accession>
<dbReference type="RefSeq" id="WP_149297239.1">
    <property type="nucleotide sequence ID" value="NZ_VTWH01000001.1"/>
</dbReference>
<dbReference type="InterPro" id="IPR036388">
    <property type="entry name" value="WH-like_DNA-bd_sf"/>
</dbReference>
<dbReference type="Gene3D" id="1.20.120.530">
    <property type="entry name" value="GntR ligand-binding domain-like"/>
    <property type="match status" value="1"/>
</dbReference>
<gene>
    <name evidence="5" type="ORF">FPY71_02280</name>
</gene>
<feature type="domain" description="HTH gntR-type" evidence="4">
    <location>
        <begin position="14"/>
        <end position="81"/>
    </location>
</feature>
<evidence type="ECO:0000313" key="5">
    <source>
        <dbReference type="EMBL" id="KAA0971973.1"/>
    </source>
</evidence>
<dbReference type="Pfam" id="PF00392">
    <property type="entry name" value="GntR"/>
    <property type="match status" value="1"/>
</dbReference>
<keyword evidence="6" id="KW-1185">Reference proteome</keyword>
<dbReference type="InterPro" id="IPR036390">
    <property type="entry name" value="WH_DNA-bd_sf"/>
</dbReference>